<dbReference type="Proteomes" id="UP000494119">
    <property type="component" value="Unassembled WGS sequence"/>
</dbReference>
<dbReference type="InterPro" id="IPR023614">
    <property type="entry name" value="Porin_dom_sf"/>
</dbReference>
<feature type="domain" description="Porin" evidence="12">
    <location>
        <begin position="11"/>
        <end position="380"/>
    </location>
</feature>
<evidence type="ECO:0000313" key="13">
    <source>
        <dbReference type="EMBL" id="CAB3777474.1"/>
    </source>
</evidence>
<comment type="subcellular location">
    <subcellularLocation>
        <location evidence="1">Cell outer membrane</location>
        <topology evidence="1">Multi-pass membrane protein</topology>
    </subcellularLocation>
</comment>
<dbReference type="EMBL" id="CADIKL010000002">
    <property type="protein sequence ID" value="CAB3777474.1"/>
    <property type="molecule type" value="Genomic_DNA"/>
</dbReference>
<dbReference type="GO" id="GO:0034220">
    <property type="term" value="P:monoatomic ion transmembrane transport"/>
    <property type="evidence" value="ECO:0007669"/>
    <property type="project" value="InterPro"/>
</dbReference>
<dbReference type="RefSeq" id="WP_129564300.1">
    <property type="nucleotide sequence ID" value="NZ_CADIKL010000002.1"/>
</dbReference>
<keyword evidence="14" id="KW-1185">Reference proteome</keyword>
<dbReference type="PANTHER" id="PTHR34501:SF9">
    <property type="entry name" value="MAJOR OUTER MEMBRANE PROTEIN P.IA"/>
    <property type="match status" value="1"/>
</dbReference>
<dbReference type="CDD" id="cd00342">
    <property type="entry name" value="gram_neg_porins"/>
    <property type="match status" value="1"/>
</dbReference>
<feature type="signal peptide" evidence="11">
    <location>
        <begin position="1"/>
        <end position="22"/>
    </location>
</feature>
<feature type="chain" id="PRO_5027077022" evidence="11">
    <location>
        <begin position="23"/>
        <end position="408"/>
    </location>
</feature>
<dbReference type="InterPro" id="IPR002299">
    <property type="entry name" value="Porin_Neis"/>
</dbReference>
<dbReference type="GO" id="GO:0009279">
    <property type="term" value="C:cell outer membrane"/>
    <property type="evidence" value="ECO:0007669"/>
    <property type="project" value="UniProtKB-SubCell"/>
</dbReference>
<keyword evidence="8" id="KW-0626">Porin</keyword>
<gene>
    <name evidence="13" type="ORF">LMG28688_00369</name>
</gene>
<comment type="subunit">
    <text evidence="2">Homotrimer.</text>
</comment>
<evidence type="ECO:0000256" key="1">
    <source>
        <dbReference type="ARBA" id="ARBA00004571"/>
    </source>
</evidence>
<evidence type="ECO:0000256" key="8">
    <source>
        <dbReference type="ARBA" id="ARBA00023114"/>
    </source>
</evidence>
<evidence type="ECO:0000313" key="14">
    <source>
        <dbReference type="Proteomes" id="UP000494119"/>
    </source>
</evidence>
<keyword evidence="6 11" id="KW-0732">Signal</keyword>
<evidence type="ECO:0000256" key="3">
    <source>
        <dbReference type="ARBA" id="ARBA00022448"/>
    </source>
</evidence>
<accession>A0A6J5FGZ6</accession>
<reference evidence="13 14" key="1">
    <citation type="submission" date="2020-04" db="EMBL/GenBank/DDBJ databases">
        <authorList>
            <person name="De Canck E."/>
        </authorList>
    </citation>
    <scope>NUCLEOTIDE SEQUENCE [LARGE SCALE GENOMIC DNA]</scope>
    <source>
        <strain evidence="13 14">LMG 28688</strain>
    </source>
</reference>
<evidence type="ECO:0000256" key="5">
    <source>
        <dbReference type="ARBA" id="ARBA00022692"/>
    </source>
</evidence>
<keyword evidence="3" id="KW-0813">Transport</keyword>
<dbReference type="Pfam" id="PF13609">
    <property type="entry name" value="Porin_4"/>
    <property type="match status" value="1"/>
</dbReference>
<evidence type="ECO:0000256" key="4">
    <source>
        <dbReference type="ARBA" id="ARBA00022452"/>
    </source>
</evidence>
<keyword evidence="10" id="KW-0998">Cell outer membrane</keyword>
<dbReference type="GO" id="GO:0015288">
    <property type="term" value="F:porin activity"/>
    <property type="evidence" value="ECO:0007669"/>
    <property type="project" value="UniProtKB-KW"/>
</dbReference>
<keyword evidence="5" id="KW-0812">Transmembrane</keyword>
<dbReference type="InterPro" id="IPR050298">
    <property type="entry name" value="Gram-neg_bact_OMP"/>
</dbReference>
<dbReference type="GO" id="GO:0046930">
    <property type="term" value="C:pore complex"/>
    <property type="evidence" value="ECO:0007669"/>
    <property type="project" value="UniProtKB-KW"/>
</dbReference>
<keyword evidence="4" id="KW-1134">Transmembrane beta strand</keyword>
<organism evidence="13 14">
    <name type="scientific">Paraburkholderia caffeinitolerans</name>
    <dbReference type="NCBI Taxonomy" id="1723730"/>
    <lineage>
        <taxon>Bacteria</taxon>
        <taxon>Pseudomonadati</taxon>
        <taxon>Pseudomonadota</taxon>
        <taxon>Betaproteobacteria</taxon>
        <taxon>Burkholderiales</taxon>
        <taxon>Burkholderiaceae</taxon>
        <taxon>Paraburkholderia</taxon>
    </lineage>
</organism>
<evidence type="ECO:0000256" key="7">
    <source>
        <dbReference type="ARBA" id="ARBA00023065"/>
    </source>
</evidence>
<dbReference type="Gene3D" id="2.40.160.10">
    <property type="entry name" value="Porin"/>
    <property type="match status" value="1"/>
</dbReference>
<evidence type="ECO:0000256" key="9">
    <source>
        <dbReference type="ARBA" id="ARBA00023136"/>
    </source>
</evidence>
<dbReference type="PRINTS" id="PR00182">
    <property type="entry name" value="ECOLNEIPORIN"/>
</dbReference>
<evidence type="ECO:0000256" key="10">
    <source>
        <dbReference type="ARBA" id="ARBA00023237"/>
    </source>
</evidence>
<sequence>MRFVTKSIYGAVLILAAGSASAQSSVTLYGVVDAFVQYSMNGPGTKGGPGTAYVPGSHTFAERSGGQTGSMFGIKGTEDLGNGLKAIFDVENGFNVNNGTFFADSTTLFYRQSWVGLKHDEWGQLTFGRQYQPSFIAVYPTDPFRGNEVLSPLAALDLAGARDRATLATQYVSGRTSNSIVYQSPDWRGLRFYGMYAFASTVTQPIPMTSGNMLDVAATYSGYGLFVGLAYQFQHGGQETASLGAYPAGTPLAGQPLPASTFSLVSTAHYTAALAYRIGIVNLQFNYSYNSPSDPPAGSRVTAPGVGTIAPLAALVHPYSILSAGATIQATPVDTIEFAGVYRNVRGVDDNTPGFEIGAEHYLSKRTSLYLRAGYMKNNGIANVSWPGMTAADGSKQVVAVMGMTHRF</sequence>
<name>A0A6J5FGZ6_9BURK</name>
<dbReference type="InterPro" id="IPR033900">
    <property type="entry name" value="Gram_neg_porin_domain"/>
</dbReference>
<protein>
    <submittedName>
        <fullName evidence="13">Outer membrane porin protein</fullName>
    </submittedName>
</protein>
<evidence type="ECO:0000256" key="2">
    <source>
        <dbReference type="ARBA" id="ARBA00011233"/>
    </source>
</evidence>
<evidence type="ECO:0000259" key="12">
    <source>
        <dbReference type="Pfam" id="PF13609"/>
    </source>
</evidence>
<keyword evidence="9" id="KW-0472">Membrane</keyword>
<keyword evidence="7" id="KW-0406">Ion transport</keyword>
<evidence type="ECO:0000256" key="11">
    <source>
        <dbReference type="SAM" id="SignalP"/>
    </source>
</evidence>
<dbReference type="PANTHER" id="PTHR34501">
    <property type="entry name" value="PROTEIN YDDL-RELATED"/>
    <property type="match status" value="1"/>
</dbReference>
<dbReference type="InterPro" id="IPR001702">
    <property type="entry name" value="Porin_Gram-ve"/>
</dbReference>
<dbReference type="SUPFAM" id="SSF56935">
    <property type="entry name" value="Porins"/>
    <property type="match status" value="1"/>
</dbReference>
<dbReference type="PRINTS" id="PR00184">
    <property type="entry name" value="NEISSPPORIN"/>
</dbReference>
<proteinExistence type="predicted"/>
<evidence type="ECO:0000256" key="6">
    <source>
        <dbReference type="ARBA" id="ARBA00022729"/>
    </source>
</evidence>
<dbReference type="AlphaFoldDB" id="A0A6J5FGZ6"/>